<name>A0A812PU09_9DINO</name>
<comment type="caution">
    <text evidence="2">The sequence shown here is derived from an EMBL/GenBank/DDBJ whole genome shotgun (WGS) entry which is preliminary data.</text>
</comment>
<evidence type="ECO:0000256" key="1">
    <source>
        <dbReference type="SAM" id="MobiDB-lite"/>
    </source>
</evidence>
<proteinExistence type="predicted"/>
<protein>
    <submittedName>
        <fullName evidence="2">Uncharacterized protein</fullName>
    </submittedName>
</protein>
<keyword evidence="3" id="KW-1185">Reference proteome</keyword>
<accession>A0A812PU09</accession>
<gene>
    <name evidence="2" type="ORF">SNAT2548_LOCUS20545</name>
</gene>
<evidence type="ECO:0000313" key="2">
    <source>
        <dbReference type="EMBL" id="CAE7376099.1"/>
    </source>
</evidence>
<organism evidence="2 3">
    <name type="scientific">Symbiodinium natans</name>
    <dbReference type="NCBI Taxonomy" id="878477"/>
    <lineage>
        <taxon>Eukaryota</taxon>
        <taxon>Sar</taxon>
        <taxon>Alveolata</taxon>
        <taxon>Dinophyceae</taxon>
        <taxon>Suessiales</taxon>
        <taxon>Symbiodiniaceae</taxon>
        <taxon>Symbiodinium</taxon>
    </lineage>
</organism>
<sequence>MEHQKYVESGLWDGHFRDAASREGLVLRSEASALAQRPGRFGVPLRPRWPFRPQNRASASEMPWAPGGGGTLPGPAAGPAQEPARESAHGSPHKGSPRESLREELLSQLSAYRQLADQRVATMRARLIKCPDAATVEELEVLRAEVAQQIASLEEAAHKAARGRLHDDAPEESPK</sequence>
<feature type="region of interest" description="Disordered" evidence="1">
    <location>
        <begin position="31"/>
        <end position="104"/>
    </location>
</feature>
<dbReference type="AlphaFoldDB" id="A0A812PU09"/>
<dbReference type="Proteomes" id="UP000604046">
    <property type="component" value="Unassembled WGS sequence"/>
</dbReference>
<feature type="compositionally biased region" description="Low complexity" evidence="1">
    <location>
        <begin position="73"/>
        <end position="82"/>
    </location>
</feature>
<reference evidence="2" key="1">
    <citation type="submission" date="2021-02" db="EMBL/GenBank/DDBJ databases">
        <authorList>
            <person name="Dougan E. K."/>
            <person name="Rhodes N."/>
            <person name="Thang M."/>
            <person name="Chan C."/>
        </authorList>
    </citation>
    <scope>NUCLEOTIDE SEQUENCE</scope>
</reference>
<dbReference type="OrthoDB" id="10622676at2759"/>
<dbReference type="EMBL" id="CAJNDS010002213">
    <property type="protein sequence ID" value="CAE7376099.1"/>
    <property type="molecule type" value="Genomic_DNA"/>
</dbReference>
<evidence type="ECO:0000313" key="3">
    <source>
        <dbReference type="Proteomes" id="UP000604046"/>
    </source>
</evidence>